<keyword evidence="12" id="KW-1185">Reference proteome</keyword>
<proteinExistence type="inferred from homology"/>
<keyword evidence="4 9" id="KW-0489">Methyltransferase</keyword>
<dbReference type="SUPFAM" id="SSF53335">
    <property type="entry name" value="S-adenosyl-L-methionine-dependent methyltransferases"/>
    <property type="match status" value="1"/>
</dbReference>
<dbReference type="HAMAP" id="MF_03162">
    <property type="entry name" value="RNA_methyltr_E_TRM7"/>
    <property type="match status" value="1"/>
</dbReference>
<feature type="binding site" evidence="9">
    <location>
        <position position="98"/>
    </location>
    <ligand>
        <name>S-adenosyl-L-methionine</name>
        <dbReference type="ChEBI" id="CHEBI:59789"/>
    </ligand>
</feature>
<gene>
    <name evidence="11" type="ORF">ACA1_291330</name>
</gene>
<feature type="binding site" evidence="9">
    <location>
        <position position="55"/>
    </location>
    <ligand>
        <name>S-adenosyl-L-methionine</name>
        <dbReference type="ChEBI" id="CHEBI:59789"/>
    </ligand>
</feature>
<keyword evidence="7 9" id="KW-0819">tRNA processing</keyword>
<accession>L8HJG0</accession>
<dbReference type="OMA" id="FIVCLNF"/>
<feature type="binding site" evidence="9">
    <location>
        <position position="123"/>
    </location>
    <ligand>
        <name>S-adenosyl-L-methionine</name>
        <dbReference type="ChEBI" id="CHEBI:59789"/>
    </ligand>
</feature>
<evidence type="ECO:0000313" key="11">
    <source>
        <dbReference type="EMBL" id="ELR25335.1"/>
    </source>
</evidence>
<evidence type="ECO:0000256" key="9">
    <source>
        <dbReference type="HAMAP-Rule" id="MF_03162"/>
    </source>
</evidence>
<evidence type="ECO:0000256" key="1">
    <source>
        <dbReference type="ARBA" id="ARBA00004123"/>
    </source>
</evidence>
<evidence type="ECO:0000256" key="4">
    <source>
        <dbReference type="ARBA" id="ARBA00022603"/>
    </source>
</evidence>
<dbReference type="GO" id="GO:0005737">
    <property type="term" value="C:cytoplasm"/>
    <property type="evidence" value="ECO:0007669"/>
    <property type="project" value="UniProtKB-SubCell"/>
</dbReference>
<dbReference type="Pfam" id="PF01728">
    <property type="entry name" value="FtsJ"/>
    <property type="match status" value="1"/>
</dbReference>
<comment type="subcellular location">
    <subcellularLocation>
        <location evidence="2 9">Cytoplasm</location>
    </subcellularLocation>
    <subcellularLocation>
        <location evidence="1">Nucleus</location>
    </subcellularLocation>
</comment>
<dbReference type="PANTHER" id="PTHR10920:SF12">
    <property type="entry name" value="TRNA (CYTIDINE(32)_GUANOSINE(34)-2'-O)-METHYLTRANSFERASE-RELATED"/>
    <property type="match status" value="1"/>
</dbReference>
<dbReference type="FunFam" id="3.40.50.150:FF:000040">
    <property type="entry name" value="Putative ribosomal RNA methyltransferase 1"/>
    <property type="match status" value="1"/>
</dbReference>
<keyword evidence="5 9" id="KW-0808">Transferase</keyword>
<dbReference type="HAMAP" id="MF_01547">
    <property type="entry name" value="RNA_methyltr_E"/>
    <property type="match status" value="1"/>
</dbReference>
<dbReference type="InterPro" id="IPR015507">
    <property type="entry name" value="rRNA-MeTfrase_E"/>
</dbReference>
<dbReference type="GeneID" id="14926385"/>
<evidence type="ECO:0000256" key="2">
    <source>
        <dbReference type="ARBA" id="ARBA00004496"/>
    </source>
</evidence>
<name>L8HJG0_ACACF</name>
<keyword evidence="3 9" id="KW-0963">Cytoplasm</keyword>
<evidence type="ECO:0000313" key="12">
    <source>
        <dbReference type="Proteomes" id="UP000011083"/>
    </source>
</evidence>
<sequence>MGRTSKDKRDIYYRKAKEEGWRARSAFKLLQIDEDFNIFKDVVRAVDLCAAPGSWSQVLSRKLLGSSVPRPEGEEPKIVSVDLQEMAPLEGVIQIKGDITKLSTVQEIIGHFEGKLADLVVCDGAPDVTGMHDMDEYVQAQLILAALNITTHVLKPGGTFIAKIFRGKDVTLLYEQLKVFFPSVTIAKPKSSRNSSIESFVLCQHYTPPQGYVPTIINPMLDYQYADSNELVGPNRVIVPFIACGDLKGFDADKPVDSMSS</sequence>
<feature type="active site" description="Proton acceptor" evidence="9">
    <location>
        <position position="163"/>
    </location>
</feature>
<feature type="binding site" evidence="9">
    <location>
        <position position="82"/>
    </location>
    <ligand>
        <name>S-adenosyl-L-methionine</name>
        <dbReference type="ChEBI" id="CHEBI:59789"/>
    </ligand>
</feature>
<evidence type="ECO:0000256" key="6">
    <source>
        <dbReference type="ARBA" id="ARBA00022691"/>
    </source>
</evidence>
<comment type="similarity">
    <text evidence="9">Belongs to the class I-like SAM-binding methyltransferase superfamily. RNA methyltransferase RlmE family. TRM7 subfamily.</text>
</comment>
<dbReference type="EC" id="2.1.1.205" evidence="9"/>
<dbReference type="GO" id="GO:0002128">
    <property type="term" value="P:tRNA nucleoside ribose methylation"/>
    <property type="evidence" value="ECO:0007669"/>
    <property type="project" value="UniProtKB-UniRule"/>
</dbReference>
<reference evidence="11 12" key="1">
    <citation type="journal article" date="2013" name="Genome Biol.">
        <title>Genome of Acanthamoeba castellanii highlights extensive lateral gene transfer and early evolution of tyrosine kinase signaling.</title>
        <authorList>
            <person name="Clarke M."/>
            <person name="Lohan A.J."/>
            <person name="Liu B."/>
            <person name="Lagkouvardos I."/>
            <person name="Roy S."/>
            <person name="Zafar N."/>
            <person name="Bertelli C."/>
            <person name="Schilde C."/>
            <person name="Kianianmomeni A."/>
            <person name="Burglin T.R."/>
            <person name="Frech C."/>
            <person name="Turcotte B."/>
            <person name="Kopec K.O."/>
            <person name="Synnott J.M."/>
            <person name="Choo C."/>
            <person name="Paponov I."/>
            <person name="Finkler A."/>
            <person name="Soon Heng Tan C."/>
            <person name="Hutchins A.P."/>
            <person name="Weinmeier T."/>
            <person name="Rattei T."/>
            <person name="Chu J.S."/>
            <person name="Gimenez G."/>
            <person name="Irimia M."/>
            <person name="Rigden D.J."/>
            <person name="Fitzpatrick D.A."/>
            <person name="Lorenzo-Morales J."/>
            <person name="Bateman A."/>
            <person name="Chiu C.H."/>
            <person name="Tang P."/>
            <person name="Hegemann P."/>
            <person name="Fromm H."/>
            <person name="Raoult D."/>
            <person name="Greub G."/>
            <person name="Miranda-Saavedra D."/>
            <person name="Chen N."/>
            <person name="Nash P."/>
            <person name="Ginger M.L."/>
            <person name="Horn M."/>
            <person name="Schaap P."/>
            <person name="Caler L."/>
            <person name="Loftus B."/>
        </authorList>
    </citation>
    <scope>NUCLEOTIDE SEQUENCE [LARGE SCALE GENOMIC DNA]</scope>
    <source>
        <strain evidence="11 12">Neff</strain>
    </source>
</reference>
<keyword evidence="6 9" id="KW-0949">S-adenosyl-L-methionine</keyword>
<dbReference type="OrthoDB" id="289250at2759"/>
<dbReference type="STRING" id="1257118.L8HJG0"/>
<evidence type="ECO:0000256" key="3">
    <source>
        <dbReference type="ARBA" id="ARBA00022490"/>
    </source>
</evidence>
<dbReference type="RefSeq" id="XP_004368090.1">
    <property type="nucleotide sequence ID" value="XM_004368033.1"/>
</dbReference>
<dbReference type="GO" id="GO:0005634">
    <property type="term" value="C:nucleus"/>
    <property type="evidence" value="ECO:0007669"/>
    <property type="project" value="UniProtKB-SubCell"/>
</dbReference>
<dbReference type="AlphaFoldDB" id="L8HJG0"/>
<dbReference type="PANTHER" id="PTHR10920">
    <property type="entry name" value="RIBOSOMAL RNA METHYLTRANSFERASE"/>
    <property type="match status" value="1"/>
</dbReference>
<dbReference type="VEuPathDB" id="AmoebaDB:ACA1_291330"/>
<dbReference type="EMBL" id="KB007805">
    <property type="protein sequence ID" value="ELR25335.1"/>
    <property type="molecule type" value="Genomic_DNA"/>
</dbReference>
<dbReference type="InterPro" id="IPR002877">
    <property type="entry name" value="RNA_MeTrfase_FtsJ_dom"/>
</dbReference>
<feature type="domain" description="Ribosomal RNA methyltransferase FtsJ" evidence="10">
    <location>
        <begin position="21"/>
        <end position="205"/>
    </location>
</feature>
<comment type="catalytic activity">
    <reaction evidence="8 9">
        <text>cytidine(32)/guanosine(34) in tRNA + 2 S-adenosyl-L-methionine = 2'-O-methylcytidine(32)/2'-O-methylguanosine(34) in tRNA + 2 S-adenosyl-L-homocysteine + 2 H(+)</text>
        <dbReference type="Rhea" id="RHEA:42396"/>
        <dbReference type="Rhea" id="RHEA-COMP:10246"/>
        <dbReference type="Rhea" id="RHEA-COMP:10247"/>
        <dbReference type="ChEBI" id="CHEBI:15378"/>
        <dbReference type="ChEBI" id="CHEBI:57856"/>
        <dbReference type="ChEBI" id="CHEBI:59789"/>
        <dbReference type="ChEBI" id="CHEBI:74269"/>
        <dbReference type="ChEBI" id="CHEBI:74445"/>
        <dbReference type="ChEBI" id="CHEBI:74495"/>
        <dbReference type="ChEBI" id="CHEBI:82748"/>
        <dbReference type="EC" id="2.1.1.205"/>
    </reaction>
</comment>
<evidence type="ECO:0000259" key="10">
    <source>
        <dbReference type="Pfam" id="PF01728"/>
    </source>
</evidence>
<dbReference type="Gene3D" id="3.40.50.150">
    <property type="entry name" value="Vaccinia Virus protein VP39"/>
    <property type="match status" value="1"/>
</dbReference>
<comment type="function">
    <text evidence="9">Methylates the 2'-O-ribose of nucleotides at positions 32 and 34 of the tRNA anticodon loop of substrate tRNAs.</text>
</comment>
<organism evidence="11 12">
    <name type="scientific">Acanthamoeba castellanii (strain ATCC 30010 / Neff)</name>
    <dbReference type="NCBI Taxonomy" id="1257118"/>
    <lineage>
        <taxon>Eukaryota</taxon>
        <taxon>Amoebozoa</taxon>
        <taxon>Discosea</taxon>
        <taxon>Longamoebia</taxon>
        <taxon>Centramoebida</taxon>
        <taxon>Acanthamoebidae</taxon>
        <taxon>Acanthamoeba</taxon>
    </lineage>
</organism>
<evidence type="ECO:0000256" key="7">
    <source>
        <dbReference type="ARBA" id="ARBA00022694"/>
    </source>
</evidence>
<dbReference type="KEGG" id="acan:ACA1_291330"/>
<dbReference type="InterPro" id="IPR050082">
    <property type="entry name" value="RNA_methyltr_RlmE"/>
</dbReference>
<feature type="binding site" evidence="9">
    <location>
        <position position="53"/>
    </location>
    <ligand>
        <name>S-adenosyl-L-methionine</name>
        <dbReference type="ChEBI" id="CHEBI:59789"/>
    </ligand>
</feature>
<evidence type="ECO:0000256" key="5">
    <source>
        <dbReference type="ARBA" id="ARBA00022679"/>
    </source>
</evidence>
<dbReference type="InterPro" id="IPR029063">
    <property type="entry name" value="SAM-dependent_MTases_sf"/>
</dbReference>
<evidence type="ECO:0000256" key="8">
    <source>
        <dbReference type="ARBA" id="ARBA00048902"/>
    </source>
</evidence>
<dbReference type="GO" id="GO:0002181">
    <property type="term" value="P:cytoplasmic translation"/>
    <property type="evidence" value="ECO:0007669"/>
    <property type="project" value="UniProtKB-UniRule"/>
</dbReference>
<dbReference type="InterPro" id="IPR028590">
    <property type="entry name" value="RNA_methyltr_E_TRM7"/>
</dbReference>
<dbReference type="Proteomes" id="UP000011083">
    <property type="component" value="Unassembled WGS sequence"/>
</dbReference>
<dbReference type="GO" id="GO:0106340">
    <property type="term" value="F:tRNA (guanosine(34)-2'-O)-methyltransferase activity"/>
    <property type="evidence" value="ECO:0007669"/>
    <property type="project" value="UniProtKB-ARBA"/>
</dbReference>
<protein>
    <recommendedName>
        <fullName evidence="9">Putative tRNA (cytidine(32)/guanosine(34)-2'-O)-methyltransferase</fullName>
        <ecNumber evidence="9">2.1.1.205</ecNumber>
    </recommendedName>
    <alternativeName>
        <fullName evidence="9">2'-O-ribose RNA methyltransferase TRM7 homolog</fullName>
    </alternativeName>
</protein>